<name>E2Q0P8_STRCL</name>
<accession>E2Q0P8</accession>
<protein>
    <submittedName>
        <fullName evidence="2">Uncharacterized protein</fullName>
    </submittedName>
</protein>
<evidence type="ECO:0000313" key="3">
    <source>
        <dbReference type="Proteomes" id="UP000002357"/>
    </source>
</evidence>
<reference evidence="2 3" key="1">
    <citation type="journal article" date="2010" name="Genome Biol. Evol.">
        <title>The sequence of a 1.8-mb bacterial linear plasmid reveals a rich evolutionary reservoir of secondary metabolic pathways.</title>
        <authorList>
            <person name="Medema M.H."/>
            <person name="Trefzer A."/>
            <person name="Kovalchuk A."/>
            <person name="van den Berg M."/>
            <person name="Mueller U."/>
            <person name="Heijne W."/>
            <person name="Wu L."/>
            <person name="Alam M.T."/>
            <person name="Ronning C.M."/>
            <person name="Nierman W.C."/>
            <person name="Bovenberg R.A.L."/>
            <person name="Breitling R."/>
            <person name="Takano E."/>
        </authorList>
    </citation>
    <scope>NUCLEOTIDE SEQUENCE [LARGE SCALE GENOMIC DNA]</scope>
    <source>
        <strain evidence="3">ATCC 27064 / DSM 738 / JCM 4710 / NBRC 13307 / NCIMB 12785 / NRRL 3585 / VKM Ac-602</strain>
    </source>
</reference>
<dbReference type="Proteomes" id="UP000002357">
    <property type="component" value="Chromosome"/>
</dbReference>
<proteinExistence type="predicted"/>
<dbReference type="EMBL" id="CM000913">
    <property type="protein sequence ID" value="EFG06441.1"/>
    <property type="molecule type" value="Genomic_DNA"/>
</dbReference>
<gene>
    <name evidence="2" type="ORF">SCLAV_1362</name>
</gene>
<feature type="region of interest" description="Disordered" evidence="1">
    <location>
        <begin position="51"/>
        <end position="76"/>
    </location>
</feature>
<feature type="region of interest" description="Disordered" evidence="1">
    <location>
        <begin position="1"/>
        <end position="36"/>
    </location>
</feature>
<organism evidence="2 3">
    <name type="scientific">Streptomyces clavuligerus</name>
    <dbReference type="NCBI Taxonomy" id="1901"/>
    <lineage>
        <taxon>Bacteria</taxon>
        <taxon>Bacillati</taxon>
        <taxon>Actinomycetota</taxon>
        <taxon>Actinomycetes</taxon>
        <taxon>Kitasatosporales</taxon>
        <taxon>Streptomycetaceae</taxon>
        <taxon>Streptomyces</taxon>
    </lineage>
</organism>
<dbReference type="AlphaFoldDB" id="E2Q0P8"/>
<keyword evidence="3" id="KW-1185">Reference proteome</keyword>
<evidence type="ECO:0000256" key="1">
    <source>
        <dbReference type="SAM" id="MobiDB-lite"/>
    </source>
</evidence>
<sequence>MKGRSVLPFVPAGGGGKRRAASSFPVNPAGGARSGMRDEVACGGAAGIPSAQVMSDSDYGPGPLSGNPPSVAGCPG</sequence>
<evidence type="ECO:0000313" key="2">
    <source>
        <dbReference type="EMBL" id="EFG06441.1"/>
    </source>
</evidence>